<sequence>MGAARSRSLALAMLMLVLLNLALVSSGRKSGLTPAAPGSHVGSNNPPVSSHGGHPQAPPETPANTGYGAHVFKGDYDHGSPGPVPPSSCCGH</sequence>
<protein>
    <submittedName>
        <fullName evidence="3">Uncharacterized protein</fullName>
    </submittedName>
</protein>
<feature type="region of interest" description="Disordered" evidence="1">
    <location>
        <begin position="28"/>
        <end position="92"/>
    </location>
</feature>
<proteinExistence type="predicted"/>
<dbReference type="EMBL" id="CM008049">
    <property type="protein sequence ID" value="PAN23526.1"/>
    <property type="molecule type" value="Genomic_DNA"/>
</dbReference>
<accession>A0A2S3HID8</accession>
<dbReference type="Proteomes" id="UP000243499">
    <property type="component" value="Chromosome 4"/>
</dbReference>
<feature type="signal peptide" evidence="2">
    <location>
        <begin position="1"/>
        <end position="27"/>
    </location>
</feature>
<gene>
    <name evidence="3" type="ORF">PAHAL_4G099100</name>
</gene>
<name>A0A2S3HID8_9POAL</name>
<feature type="chain" id="PRO_5015492260" evidence="2">
    <location>
        <begin position="28"/>
        <end position="92"/>
    </location>
</feature>
<organism evidence="3">
    <name type="scientific">Panicum hallii</name>
    <dbReference type="NCBI Taxonomy" id="206008"/>
    <lineage>
        <taxon>Eukaryota</taxon>
        <taxon>Viridiplantae</taxon>
        <taxon>Streptophyta</taxon>
        <taxon>Embryophyta</taxon>
        <taxon>Tracheophyta</taxon>
        <taxon>Spermatophyta</taxon>
        <taxon>Magnoliopsida</taxon>
        <taxon>Liliopsida</taxon>
        <taxon>Poales</taxon>
        <taxon>Poaceae</taxon>
        <taxon>PACMAD clade</taxon>
        <taxon>Panicoideae</taxon>
        <taxon>Panicodae</taxon>
        <taxon>Paniceae</taxon>
        <taxon>Panicinae</taxon>
        <taxon>Panicum</taxon>
        <taxon>Panicum sect. Panicum</taxon>
    </lineage>
</organism>
<keyword evidence="2" id="KW-0732">Signal</keyword>
<dbReference type="Gramene" id="PAN23526">
    <property type="protein sequence ID" value="PAN23526"/>
    <property type="gene ID" value="PAHAL_4G099100"/>
</dbReference>
<dbReference type="AlphaFoldDB" id="A0A2S3HID8"/>
<reference evidence="3" key="1">
    <citation type="submission" date="2018-04" db="EMBL/GenBank/DDBJ databases">
        <title>WGS assembly of Panicum hallii.</title>
        <authorList>
            <person name="Lovell J."/>
            <person name="Jenkins J."/>
            <person name="Lowry D."/>
            <person name="Mamidi S."/>
            <person name="Sreedasyam A."/>
            <person name="Weng X."/>
            <person name="Barry K."/>
            <person name="Bonette J."/>
            <person name="Campitelli B."/>
            <person name="Daum C."/>
            <person name="Gordon S."/>
            <person name="Gould B."/>
            <person name="Lipzen A."/>
            <person name="Macqueen A."/>
            <person name="Palacio-Mejia J."/>
            <person name="Plott C."/>
            <person name="Shakirov E."/>
            <person name="Shu S."/>
            <person name="Yoshinaga Y."/>
            <person name="Zane M."/>
            <person name="Rokhsar D."/>
            <person name="Grimwood J."/>
            <person name="Schmutz J."/>
            <person name="Juenger T."/>
        </authorList>
    </citation>
    <scope>NUCLEOTIDE SEQUENCE [LARGE SCALE GENOMIC DNA]</scope>
    <source>
        <strain evidence="3">FIL2</strain>
    </source>
</reference>
<evidence type="ECO:0000256" key="1">
    <source>
        <dbReference type="SAM" id="MobiDB-lite"/>
    </source>
</evidence>
<evidence type="ECO:0000313" key="3">
    <source>
        <dbReference type="EMBL" id="PAN23526.1"/>
    </source>
</evidence>
<evidence type="ECO:0000256" key="2">
    <source>
        <dbReference type="SAM" id="SignalP"/>
    </source>
</evidence>